<dbReference type="Proteomes" id="UP001589733">
    <property type="component" value="Unassembled WGS sequence"/>
</dbReference>
<evidence type="ECO:0000313" key="2">
    <source>
        <dbReference type="EMBL" id="MFB9995121.1"/>
    </source>
</evidence>
<feature type="region of interest" description="Disordered" evidence="1">
    <location>
        <begin position="1"/>
        <end position="36"/>
    </location>
</feature>
<feature type="compositionally biased region" description="Basic and acidic residues" evidence="1">
    <location>
        <begin position="25"/>
        <end position="34"/>
    </location>
</feature>
<sequence length="189" mass="20825">MSQDQGTPGRRVSRARQRFLGLTSDDPRPDDQGRPPEVIELTADVQRRLLASLYAPGAFRSGPLFGTRREGLRHITDATRGVPPGLFPDDSTVFPLEAGYVLGCSDALTARDQALDWLGQWLMAPDRRLGSPAEHAAWLSQAQALALVDEDTFVLILGIEEDSLEYRAYVLLGQRALSVEVRCLPLGER</sequence>
<organism evidence="2 3">
    <name type="scientific">Deinococcus oregonensis</name>
    <dbReference type="NCBI Taxonomy" id="1805970"/>
    <lineage>
        <taxon>Bacteria</taxon>
        <taxon>Thermotogati</taxon>
        <taxon>Deinococcota</taxon>
        <taxon>Deinococci</taxon>
        <taxon>Deinococcales</taxon>
        <taxon>Deinococcaceae</taxon>
        <taxon>Deinococcus</taxon>
    </lineage>
</organism>
<name>A0ABV6B9M8_9DEIO</name>
<evidence type="ECO:0000256" key="1">
    <source>
        <dbReference type="SAM" id="MobiDB-lite"/>
    </source>
</evidence>
<gene>
    <name evidence="2" type="ORF">ACFFLM_24530</name>
</gene>
<comment type="caution">
    <text evidence="2">The sequence shown here is derived from an EMBL/GenBank/DDBJ whole genome shotgun (WGS) entry which is preliminary data.</text>
</comment>
<reference evidence="2 3" key="1">
    <citation type="submission" date="2024-09" db="EMBL/GenBank/DDBJ databases">
        <authorList>
            <person name="Sun Q."/>
            <person name="Mori K."/>
        </authorList>
    </citation>
    <scope>NUCLEOTIDE SEQUENCE [LARGE SCALE GENOMIC DNA]</scope>
    <source>
        <strain evidence="2 3">JCM 13503</strain>
    </source>
</reference>
<protein>
    <submittedName>
        <fullName evidence="2">Uncharacterized protein</fullName>
    </submittedName>
</protein>
<accession>A0ABV6B9M8</accession>
<proteinExistence type="predicted"/>
<keyword evidence="3" id="KW-1185">Reference proteome</keyword>
<dbReference type="EMBL" id="JBHLYR010000081">
    <property type="protein sequence ID" value="MFB9995121.1"/>
    <property type="molecule type" value="Genomic_DNA"/>
</dbReference>
<dbReference type="RefSeq" id="WP_380016746.1">
    <property type="nucleotide sequence ID" value="NZ_JBHLYR010000081.1"/>
</dbReference>
<evidence type="ECO:0000313" key="3">
    <source>
        <dbReference type="Proteomes" id="UP001589733"/>
    </source>
</evidence>